<reference evidence="6" key="1">
    <citation type="submission" date="2016-04" db="EMBL/GenBank/DDBJ databases">
        <title>Cephalotus genome sequencing.</title>
        <authorList>
            <person name="Fukushima K."/>
            <person name="Hasebe M."/>
            <person name="Fang X."/>
        </authorList>
    </citation>
    <scope>NUCLEOTIDE SEQUENCE [LARGE SCALE GENOMIC DNA]</scope>
    <source>
        <strain evidence="6">cv. St1</strain>
    </source>
</reference>
<evidence type="ECO:0000256" key="1">
    <source>
        <dbReference type="SAM" id="Coils"/>
    </source>
</evidence>
<keyword evidence="3" id="KW-1133">Transmembrane helix</keyword>
<keyword evidence="1" id="KW-0175">Coiled coil</keyword>
<organism evidence="5 6">
    <name type="scientific">Cephalotus follicularis</name>
    <name type="common">Albany pitcher plant</name>
    <dbReference type="NCBI Taxonomy" id="3775"/>
    <lineage>
        <taxon>Eukaryota</taxon>
        <taxon>Viridiplantae</taxon>
        <taxon>Streptophyta</taxon>
        <taxon>Embryophyta</taxon>
        <taxon>Tracheophyta</taxon>
        <taxon>Spermatophyta</taxon>
        <taxon>Magnoliopsida</taxon>
        <taxon>eudicotyledons</taxon>
        <taxon>Gunneridae</taxon>
        <taxon>Pentapetalae</taxon>
        <taxon>rosids</taxon>
        <taxon>fabids</taxon>
        <taxon>Oxalidales</taxon>
        <taxon>Cephalotaceae</taxon>
        <taxon>Cephalotus</taxon>
    </lineage>
</organism>
<dbReference type="Proteomes" id="UP000187406">
    <property type="component" value="Unassembled WGS sequence"/>
</dbReference>
<sequence length="706" mass="79168">MDANAVNEASVSVDEFDSVNPEAGSSNADCLEGMSLSGEMTAELGRAGEVLTSLELDLACFSEKLVNLDVLTMRVATRETDFESFASEKNELSDSAENAVEFDLLSGILDSEVKELDNLMPILQMETINARELISPFEELGDTFLEMEEKLRDIEETLKQSQDQLSEMKMQSSKFQRTLLCQHGEGNWIGDQGANSSEDDHFFNLNAKIKMQTAEQQRHILRMLEKSLAKEMELEKKLAESRQIEEELKLRLLSLEQEVFCMAEDMKDVSGRLFEADNAAEVLKGISKELLGRLQILQFNLTATSQRETELISKLEVSMEQLEEKEYDLQKFNSSSAKLNDFLLAQTDSLKASLTEAEDKLILANSEAFTLREKLSSLENPVKESQFQLVNARASGEGSQEQQNTLCSDISEMENVIENLEDKKSNVESRAESAEEMALLKGGGDTCEKIDFLERQLRECDIQLQHAVASTEAGQEKQNMLHSTITDMAILIEDLKSKFLKAESRADTAEDKCIILSESIVELNDKLSFMRGRIEFLQASMLQAEEKKKAAAKDISVQTKGIANLVMRLAFERERLHRQISSLVTENKILLVKLQETNKGSSVVMRHCNSRNGKNYMSSKPDLTTAPCARETNEVNELTTDAQLEKTLENVSTSQTVAVPGENTSEIQTMRRIDAGVLGFKHIFMAMIILLISASFYLCQQQNCPF</sequence>
<dbReference type="OrthoDB" id="1936068at2759"/>
<dbReference type="InterPro" id="IPR058610">
    <property type="entry name" value="WIT1_2_N"/>
</dbReference>
<evidence type="ECO:0000256" key="2">
    <source>
        <dbReference type="SAM" id="MobiDB-lite"/>
    </source>
</evidence>
<feature type="region of interest" description="Disordered" evidence="2">
    <location>
        <begin position="1"/>
        <end position="27"/>
    </location>
</feature>
<feature type="coiled-coil region" evidence="1">
    <location>
        <begin position="231"/>
        <end position="258"/>
    </location>
</feature>
<dbReference type="Pfam" id="PF26581">
    <property type="entry name" value="WIT1_2_N"/>
    <property type="match status" value="1"/>
</dbReference>
<feature type="transmembrane region" description="Helical" evidence="3">
    <location>
        <begin position="678"/>
        <end position="699"/>
    </location>
</feature>
<dbReference type="FunCoup" id="A0A1Q3AWQ7">
    <property type="interactions" value="1118"/>
</dbReference>
<evidence type="ECO:0000313" key="6">
    <source>
        <dbReference type="Proteomes" id="UP000187406"/>
    </source>
</evidence>
<dbReference type="EMBL" id="BDDD01000135">
    <property type="protein sequence ID" value="GAV60084.1"/>
    <property type="molecule type" value="Genomic_DNA"/>
</dbReference>
<proteinExistence type="predicted"/>
<feature type="coiled-coil region" evidence="1">
    <location>
        <begin position="403"/>
        <end position="437"/>
    </location>
</feature>
<keyword evidence="3" id="KW-0472">Membrane</keyword>
<dbReference type="InParanoid" id="A0A1Q3AWQ7"/>
<dbReference type="AlphaFoldDB" id="A0A1Q3AWQ7"/>
<comment type="caution">
    <text evidence="5">The sequence shown here is derived from an EMBL/GenBank/DDBJ whole genome shotgun (WGS) entry which is preliminary data.</text>
</comment>
<feature type="coiled-coil region" evidence="1">
    <location>
        <begin position="492"/>
        <end position="554"/>
    </location>
</feature>
<feature type="domain" description="WIT1/2 N-terminal helical bundle" evidence="4">
    <location>
        <begin position="45"/>
        <end position="181"/>
    </location>
</feature>
<protein>
    <recommendedName>
        <fullName evidence="4">WIT1/2 N-terminal helical bundle domain-containing protein</fullName>
    </recommendedName>
</protein>
<name>A0A1Q3AWQ7_CEPFO</name>
<dbReference type="InterPro" id="IPR039976">
    <property type="entry name" value="WIT1/WIT2"/>
</dbReference>
<keyword evidence="6" id="KW-1185">Reference proteome</keyword>
<dbReference type="SUPFAM" id="SSF57997">
    <property type="entry name" value="Tropomyosin"/>
    <property type="match status" value="1"/>
</dbReference>
<evidence type="ECO:0000259" key="4">
    <source>
        <dbReference type="Pfam" id="PF26581"/>
    </source>
</evidence>
<gene>
    <name evidence="5" type="ORF">CFOL_v3_03615</name>
</gene>
<evidence type="ECO:0000313" key="5">
    <source>
        <dbReference type="EMBL" id="GAV60084.1"/>
    </source>
</evidence>
<dbReference type="PANTHER" id="PTHR35705:SF1">
    <property type="entry name" value="WPP DOMAIN-INTERACTING TAIL-ANCHORED PROTEIN 1"/>
    <property type="match status" value="1"/>
</dbReference>
<evidence type="ECO:0000256" key="3">
    <source>
        <dbReference type="SAM" id="Phobius"/>
    </source>
</evidence>
<keyword evidence="3" id="KW-0812">Transmembrane</keyword>
<accession>A0A1Q3AWQ7</accession>
<dbReference type="STRING" id="3775.A0A1Q3AWQ7"/>
<dbReference type="PANTHER" id="PTHR35705">
    <property type="entry name" value="WPP DOMAIN-INTERACTING TAIL-ANCHORED PROTEIN 1"/>
    <property type="match status" value="1"/>
</dbReference>
<feature type="coiled-coil region" evidence="1">
    <location>
        <begin position="137"/>
        <end position="171"/>
    </location>
</feature>